<dbReference type="PRINTS" id="PR00346">
    <property type="entry name" value="TISSUEFACTOR"/>
</dbReference>
<comment type="function">
    <text evidence="1">Initiates blood coagulation by forming a complex with circulating factor VII or VIIa. The [TF:VIIa] complex activates factors IX or X by specific limited proteolysis. TF plays a role in normal hemostasis by initiating the cell-surface assembly and propagation of the coagulation protease cascade.</text>
</comment>
<dbReference type="PaxDb" id="8022-A0A060WNE8"/>
<feature type="domain" description="Fibronectin type-III" evidence="18">
    <location>
        <begin position="7"/>
        <end position="94"/>
    </location>
</feature>
<keyword evidence="7" id="KW-0356">Hemostasis</keyword>
<evidence type="ECO:0000259" key="19">
    <source>
        <dbReference type="Pfam" id="PF09294"/>
    </source>
</evidence>
<evidence type="ECO:0000313" key="21">
    <source>
        <dbReference type="Proteomes" id="UP000193380"/>
    </source>
</evidence>
<dbReference type="InterPro" id="IPR003961">
    <property type="entry name" value="FN3_dom"/>
</dbReference>
<keyword evidence="11" id="KW-0472">Membrane</keyword>
<evidence type="ECO:0000256" key="15">
    <source>
        <dbReference type="ARBA" id="ARBA00023288"/>
    </source>
</evidence>
<evidence type="ECO:0000256" key="12">
    <source>
        <dbReference type="ARBA" id="ARBA00023139"/>
    </source>
</evidence>
<keyword evidence="10" id="KW-0094">Blood coagulation</keyword>
<proteinExistence type="inferred from homology"/>
<keyword evidence="6" id="KW-0812">Transmembrane</keyword>
<organism evidence="20 21">
    <name type="scientific">Oncorhynchus mykiss</name>
    <name type="common">Rainbow trout</name>
    <name type="synonym">Salmo gairdneri</name>
    <dbReference type="NCBI Taxonomy" id="8022"/>
    <lineage>
        <taxon>Eukaryota</taxon>
        <taxon>Metazoa</taxon>
        <taxon>Chordata</taxon>
        <taxon>Craniata</taxon>
        <taxon>Vertebrata</taxon>
        <taxon>Euteleostomi</taxon>
        <taxon>Actinopterygii</taxon>
        <taxon>Neopterygii</taxon>
        <taxon>Teleostei</taxon>
        <taxon>Protacanthopterygii</taxon>
        <taxon>Salmoniformes</taxon>
        <taxon>Salmonidae</taxon>
        <taxon>Salmoninae</taxon>
        <taxon>Oncorhynchus</taxon>
    </lineage>
</organism>
<evidence type="ECO:0000256" key="13">
    <source>
        <dbReference type="ARBA" id="ARBA00023157"/>
    </source>
</evidence>
<reference evidence="20" key="1">
    <citation type="journal article" date="2014" name="Nat. Commun.">
        <title>The rainbow trout genome provides novel insights into evolution after whole-genome duplication in vertebrates.</title>
        <authorList>
            <person name="Berthelot C."/>
            <person name="Brunet F."/>
            <person name="Chalopin D."/>
            <person name="Juanchich A."/>
            <person name="Bernard M."/>
            <person name="Noel B."/>
            <person name="Bento P."/>
            <person name="Da Silva C."/>
            <person name="Labadie K."/>
            <person name="Alberti A."/>
            <person name="Aury J.M."/>
            <person name="Louis A."/>
            <person name="Dehais P."/>
            <person name="Bardou P."/>
            <person name="Montfort J."/>
            <person name="Klopp C."/>
            <person name="Cabau C."/>
            <person name="Gaspin C."/>
            <person name="Thorgaard G.H."/>
            <person name="Boussaha M."/>
            <person name="Quillet E."/>
            <person name="Guyomard R."/>
            <person name="Galiana D."/>
            <person name="Bobe J."/>
            <person name="Volff J.N."/>
            <person name="Genet C."/>
            <person name="Wincker P."/>
            <person name="Jaillon O."/>
            <person name="Roest Crollius H."/>
            <person name="Guiguen Y."/>
        </authorList>
    </citation>
    <scope>NUCLEOTIDE SEQUENCE [LARGE SCALE GENOMIC DNA]</scope>
</reference>
<dbReference type="FunFam" id="2.60.40.10:FF:000899">
    <property type="entry name" value="Tissue factor"/>
    <property type="match status" value="1"/>
</dbReference>
<evidence type="ECO:0000256" key="4">
    <source>
        <dbReference type="ARBA" id="ARBA00011184"/>
    </source>
</evidence>
<keyword evidence="14" id="KW-0325">Glycoprotein</keyword>
<keyword evidence="12" id="KW-0564">Palmitate</keyword>
<dbReference type="InterPro" id="IPR013783">
    <property type="entry name" value="Ig-like_fold"/>
</dbReference>
<dbReference type="GO" id="GO:0005886">
    <property type="term" value="C:plasma membrane"/>
    <property type="evidence" value="ECO:0007669"/>
    <property type="project" value="TreeGrafter"/>
</dbReference>
<feature type="domain" description="Interferon/interleukin receptor" evidence="19">
    <location>
        <begin position="334"/>
        <end position="393"/>
    </location>
</feature>
<keyword evidence="15" id="KW-0449">Lipoprotein</keyword>
<dbReference type="GO" id="GO:0007596">
    <property type="term" value="P:blood coagulation"/>
    <property type="evidence" value="ECO:0007669"/>
    <property type="project" value="UniProtKB-KW"/>
</dbReference>
<dbReference type="EMBL" id="FR904634">
    <property type="protein sequence ID" value="CDQ68572.1"/>
    <property type="molecule type" value="Genomic_DNA"/>
</dbReference>
<keyword evidence="9" id="KW-1133">Transmembrane helix</keyword>
<keyword evidence="8 17" id="KW-0732">Signal</keyword>
<evidence type="ECO:0000313" key="20">
    <source>
        <dbReference type="EMBL" id="CDQ68572.1"/>
    </source>
</evidence>
<evidence type="ECO:0000256" key="11">
    <source>
        <dbReference type="ARBA" id="ARBA00023136"/>
    </source>
</evidence>
<dbReference type="InterPro" id="IPR050650">
    <property type="entry name" value="Type-II_Cytokine-TF_Rcpt"/>
</dbReference>
<dbReference type="GO" id="GO:0004896">
    <property type="term" value="F:cytokine receptor activity"/>
    <property type="evidence" value="ECO:0007669"/>
    <property type="project" value="TreeGrafter"/>
</dbReference>
<evidence type="ECO:0000256" key="17">
    <source>
        <dbReference type="SAM" id="SignalP"/>
    </source>
</evidence>
<dbReference type="AlphaFoldDB" id="A0A060WNE8"/>
<feature type="domain" description="Interferon/interleukin receptor" evidence="19">
    <location>
        <begin position="120"/>
        <end position="230"/>
    </location>
</feature>
<evidence type="ECO:0000256" key="16">
    <source>
        <dbReference type="ARBA" id="ARBA00031171"/>
    </source>
</evidence>
<sequence>MFFFTKLCTVLIFTNCVSGDYPKAQNVSWLSINFKTLLMWDPEPTNYSYTVEYSVIGQNRKKNQHCIRTMETECDLSNSLVDLKAIYSADVLSKPLLGVNSDLIEFPHTRSERFTPYNDTLIGRPEFKIEVSKDKRKITLYVEDPLTALFNKQNQQRTIRDVFADELQYKVTFGKATSTGKKTKISASSEIELDRRDVDPGVSYCFNVQAYIPSRSTDNQLGELSQRQCSPGDDKSVFEGEQPGICSIDEQTACHNTPVQVGRSNTQPVIGQNRKKNQHCIRTMETECDLSNSLVDLKAIYSADVLSEPLRGVNSDLIEFPHTRSERFTPYEDTLIGRPEFKIGVSKDKRKITLYVEDPLTALFNKQNQQRTIRDVFSDELQYKVTFGKATSTGKVS</sequence>
<evidence type="ECO:0000256" key="3">
    <source>
        <dbReference type="ARBA" id="ARBA00009197"/>
    </source>
</evidence>
<comment type="similarity">
    <text evidence="3">Belongs to the tissue factor family.</text>
</comment>
<evidence type="ECO:0000256" key="5">
    <source>
        <dbReference type="ARBA" id="ARBA00018722"/>
    </source>
</evidence>
<keyword evidence="13" id="KW-1015">Disulfide bond</keyword>
<evidence type="ECO:0000259" key="18">
    <source>
        <dbReference type="Pfam" id="PF01108"/>
    </source>
</evidence>
<dbReference type="STRING" id="8022.A0A060WNE8"/>
<gene>
    <name evidence="20" type="ORF">GSONMT00003275001</name>
</gene>
<dbReference type="Gene3D" id="2.60.40.10">
    <property type="entry name" value="Immunoglobulins"/>
    <property type="match status" value="4"/>
</dbReference>
<dbReference type="InterPro" id="IPR001187">
    <property type="entry name" value="Tissue_factor"/>
</dbReference>
<feature type="chain" id="PRO_5001590073" description="Tissue factor" evidence="17">
    <location>
        <begin position="20"/>
        <end position="397"/>
    </location>
</feature>
<evidence type="ECO:0000256" key="10">
    <source>
        <dbReference type="ARBA" id="ARBA00023084"/>
    </source>
</evidence>
<dbReference type="Pfam" id="PF01108">
    <property type="entry name" value="Tissue_fac"/>
    <property type="match status" value="1"/>
</dbReference>
<evidence type="ECO:0000256" key="7">
    <source>
        <dbReference type="ARBA" id="ARBA00022696"/>
    </source>
</evidence>
<dbReference type="Proteomes" id="UP000193380">
    <property type="component" value="Unassembled WGS sequence"/>
</dbReference>
<evidence type="ECO:0000256" key="6">
    <source>
        <dbReference type="ARBA" id="ARBA00022692"/>
    </source>
</evidence>
<dbReference type="SUPFAM" id="SSF49265">
    <property type="entry name" value="Fibronectin type III"/>
    <property type="match status" value="4"/>
</dbReference>
<accession>A0A060WNE8</accession>
<comment type="subunit">
    <text evidence="4">Interacts with HSPE; the interaction, inhibited by heparin, promotes the generation of activated factor X and activates coagulation in the presence of activated factor VII.</text>
</comment>
<evidence type="ECO:0000256" key="1">
    <source>
        <dbReference type="ARBA" id="ARBA00002201"/>
    </source>
</evidence>
<evidence type="ECO:0000256" key="14">
    <source>
        <dbReference type="ARBA" id="ARBA00023180"/>
    </source>
</evidence>
<name>A0A060WNE8_ONCMY</name>
<protein>
    <recommendedName>
        <fullName evidence="5">Tissue factor</fullName>
    </recommendedName>
    <alternativeName>
        <fullName evidence="16">Coagulation factor III</fullName>
    </alternativeName>
</protein>
<dbReference type="InterPro" id="IPR036116">
    <property type="entry name" value="FN3_sf"/>
</dbReference>
<reference evidence="20" key="2">
    <citation type="submission" date="2014-03" db="EMBL/GenBank/DDBJ databases">
        <authorList>
            <person name="Genoscope - CEA"/>
        </authorList>
    </citation>
    <scope>NUCLEOTIDE SEQUENCE</scope>
</reference>
<feature type="signal peptide" evidence="17">
    <location>
        <begin position="1"/>
        <end position="19"/>
    </location>
</feature>
<dbReference type="PANTHER" id="PTHR20859:SF22">
    <property type="entry name" value="TISSUE FACTOR"/>
    <property type="match status" value="1"/>
</dbReference>
<comment type="subcellular location">
    <subcellularLocation>
        <location evidence="2">Membrane</location>
        <topology evidence="2">Single-pass type I membrane protein</topology>
    </subcellularLocation>
</comment>
<dbReference type="InterPro" id="IPR015373">
    <property type="entry name" value="Interferon/interleukin_rcp_dom"/>
</dbReference>
<evidence type="ECO:0000256" key="9">
    <source>
        <dbReference type="ARBA" id="ARBA00022989"/>
    </source>
</evidence>
<evidence type="ECO:0000256" key="8">
    <source>
        <dbReference type="ARBA" id="ARBA00022729"/>
    </source>
</evidence>
<evidence type="ECO:0000256" key="2">
    <source>
        <dbReference type="ARBA" id="ARBA00004479"/>
    </source>
</evidence>
<dbReference type="PANTHER" id="PTHR20859">
    <property type="entry name" value="INTERFERON/INTERLEUKIN RECEPTOR"/>
    <property type="match status" value="1"/>
</dbReference>
<dbReference type="Pfam" id="PF09294">
    <property type="entry name" value="Interfer-bind"/>
    <property type="match status" value="2"/>
</dbReference>